<dbReference type="EMBL" id="DS499594">
    <property type="protein sequence ID" value="EDP55616.1"/>
    <property type="molecule type" value="Genomic_DNA"/>
</dbReference>
<evidence type="ECO:0000313" key="1">
    <source>
        <dbReference type="EMBL" id="EDP55616.1"/>
    </source>
</evidence>
<evidence type="ECO:0000313" key="2">
    <source>
        <dbReference type="Proteomes" id="UP000001699"/>
    </source>
</evidence>
<keyword evidence="2" id="KW-1185">Reference proteome</keyword>
<organism evidence="1 2">
    <name type="scientific">Aspergillus fumigatus (strain CBS 144.89 / FGSC A1163 / CEA10)</name>
    <name type="common">Neosartorya fumigata</name>
    <dbReference type="NCBI Taxonomy" id="451804"/>
    <lineage>
        <taxon>Eukaryota</taxon>
        <taxon>Fungi</taxon>
        <taxon>Dikarya</taxon>
        <taxon>Ascomycota</taxon>
        <taxon>Pezizomycotina</taxon>
        <taxon>Eurotiomycetes</taxon>
        <taxon>Eurotiomycetidae</taxon>
        <taxon>Eurotiales</taxon>
        <taxon>Aspergillaceae</taxon>
        <taxon>Aspergillus</taxon>
        <taxon>Aspergillus subgen. Fumigati</taxon>
    </lineage>
</organism>
<dbReference type="AlphaFoldDB" id="B0XML1"/>
<accession>B0XML1</accession>
<protein>
    <submittedName>
        <fullName evidence="1">Polyketide synthase, putative</fullName>
    </submittedName>
</protein>
<gene>
    <name evidence="1" type="ORF">AFUB_003130</name>
</gene>
<dbReference type="HOGENOM" id="CLU_698240_0_0_1"/>
<name>B0XML1_ASPFC</name>
<dbReference type="VEuPathDB" id="FungiDB:AFUB_003130"/>
<reference evidence="1 2" key="1">
    <citation type="journal article" date="2008" name="PLoS Genet.">
        <title>Genomic islands in the pathogenic filamentous fungus Aspergillus fumigatus.</title>
        <authorList>
            <person name="Fedorova N.D."/>
            <person name="Khaldi N."/>
            <person name="Joardar V.S."/>
            <person name="Maiti R."/>
            <person name="Amedeo P."/>
            <person name="Anderson M.J."/>
            <person name="Crabtree J."/>
            <person name="Silva J.C."/>
            <person name="Badger J.H."/>
            <person name="Albarraq A."/>
            <person name="Angiuoli S."/>
            <person name="Bussey H."/>
            <person name="Bowyer P."/>
            <person name="Cotty P.J."/>
            <person name="Dyer P.S."/>
            <person name="Egan A."/>
            <person name="Galens K."/>
            <person name="Fraser-Liggett C.M."/>
            <person name="Haas B.J."/>
            <person name="Inman J.M."/>
            <person name="Kent R."/>
            <person name="Lemieux S."/>
            <person name="Malavazi I."/>
            <person name="Orvis J."/>
            <person name="Roemer T."/>
            <person name="Ronning C.M."/>
            <person name="Sundaram J.P."/>
            <person name="Sutton G."/>
            <person name="Turner G."/>
            <person name="Venter J.C."/>
            <person name="White O.R."/>
            <person name="Whitty B.R."/>
            <person name="Youngman P."/>
            <person name="Wolfe K.H."/>
            <person name="Goldman G.H."/>
            <person name="Wortman J.R."/>
            <person name="Jiang B."/>
            <person name="Denning D.W."/>
            <person name="Nierman W.C."/>
        </authorList>
    </citation>
    <scope>NUCLEOTIDE SEQUENCE [LARGE SCALE GENOMIC DNA]</scope>
    <source>
        <strain evidence="2">CBS 144.89 / FGSC A1163 / CEA10</strain>
    </source>
</reference>
<dbReference type="Proteomes" id="UP000001699">
    <property type="component" value="Unassembled WGS sequence"/>
</dbReference>
<sequence length="395" mass="44112">MCIQRKSSPRTLGTPYYVGRNNRLHSGRHPILVNQDPEEAWALGYDDNSNNESFFGFHGERFVPLAVEETFVTVQAETEYSLAKALGIGQLGYFYLIQDRVAGIDGTVVALSETCVQVPFHRLVTITNQADLNSPCFQASHETSSHRLCYQTSPQIQLREKETQRNRCQKLVLHASVSYDLAPGKGPASLNQRLERCLPCSCSIRRLDYLFQNVATLTSAESIRNATQCLVDAVTVANKVSNDHNGSVLKGNEIVSLKRGPKINAVVDWKSGQIIPSRIRSMEIDQTFVDNKKYLIIGLAGDLGRSIARFMVERGSPYDITLEMSHNPNKNPLITVKLQKERYGPKDAEAVTDAHLLIVSIFSRNPVLRVEDEMLDQGPNRGLDVPTVQGIYFFS</sequence>
<proteinExistence type="predicted"/>